<dbReference type="Pfam" id="PF00440">
    <property type="entry name" value="TetR_N"/>
    <property type="match status" value="1"/>
</dbReference>
<protein>
    <recommendedName>
        <fullName evidence="2">HTH tetR-type domain-containing protein</fullName>
    </recommendedName>
</protein>
<dbReference type="InterPro" id="IPR001647">
    <property type="entry name" value="HTH_TetR"/>
</dbReference>
<dbReference type="Gene3D" id="1.10.357.10">
    <property type="entry name" value="Tetracycline Repressor, domain 2"/>
    <property type="match status" value="1"/>
</dbReference>
<keyword evidence="1" id="KW-0238">DNA-binding</keyword>
<sequence>MARAASRLNSNDWLSAGLEALSETGPRALKAEPLAVRLGVSKGSFYWHFRDVPAFHAALLAGWRDDCIARLPELASDGATDVARLRNLTQVFAAPDATEPALRAWANSDDLARAAVNDVDDARLAALQNLLSEVGIDNPEMARILYASAIGMTSLGNASPADHISAIGSLVDLVLALR</sequence>
<feature type="domain" description="HTH tetR-type" evidence="2">
    <location>
        <begin position="14"/>
        <end position="50"/>
    </location>
</feature>
<dbReference type="GO" id="GO:0003677">
    <property type="term" value="F:DNA binding"/>
    <property type="evidence" value="ECO:0007669"/>
    <property type="project" value="UniProtKB-KW"/>
</dbReference>
<proteinExistence type="predicted"/>
<gene>
    <name evidence="3" type="ORF">XM53_13830</name>
</gene>
<comment type="caution">
    <text evidence="3">The sequence shown here is derived from an EMBL/GenBank/DDBJ whole genome shotgun (WGS) entry which is preliminary data.</text>
</comment>
<dbReference type="EMBL" id="LAXJ01000016">
    <property type="protein sequence ID" value="KRS11792.1"/>
    <property type="molecule type" value="Genomic_DNA"/>
</dbReference>
<dbReference type="SUPFAM" id="SSF46689">
    <property type="entry name" value="Homeodomain-like"/>
    <property type="match status" value="1"/>
</dbReference>
<dbReference type="RefSeq" id="WP_236544499.1">
    <property type="nucleotide sequence ID" value="NZ_LAXJ01000016.1"/>
</dbReference>
<evidence type="ECO:0000256" key="1">
    <source>
        <dbReference type="ARBA" id="ARBA00023125"/>
    </source>
</evidence>
<organism evidence="3 4">
    <name type="scientific">Roseovarius atlanticus</name>
    <dbReference type="NCBI Taxonomy" id="1641875"/>
    <lineage>
        <taxon>Bacteria</taxon>
        <taxon>Pseudomonadati</taxon>
        <taxon>Pseudomonadota</taxon>
        <taxon>Alphaproteobacteria</taxon>
        <taxon>Rhodobacterales</taxon>
        <taxon>Roseobacteraceae</taxon>
        <taxon>Roseovarius</taxon>
    </lineage>
</organism>
<evidence type="ECO:0000259" key="2">
    <source>
        <dbReference type="Pfam" id="PF00440"/>
    </source>
</evidence>
<keyword evidence="4" id="KW-1185">Reference proteome</keyword>
<dbReference type="PATRIC" id="fig|1641875.4.peg.564"/>
<evidence type="ECO:0000313" key="3">
    <source>
        <dbReference type="EMBL" id="KRS11792.1"/>
    </source>
</evidence>
<dbReference type="STRING" id="1641875.XM53_13830"/>
<dbReference type="InterPro" id="IPR009057">
    <property type="entry name" value="Homeodomain-like_sf"/>
</dbReference>
<name>A0A0T5NSM5_9RHOB</name>
<accession>A0A0T5NSM5</accession>
<reference evidence="3 4" key="1">
    <citation type="submission" date="2015-04" db="EMBL/GenBank/DDBJ databases">
        <title>The draft genome sequence of Roseovarius sp.R12b.</title>
        <authorList>
            <person name="Li G."/>
            <person name="Lai Q."/>
            <person name="Shao Z."/>
            <person name="Yan P."/>
        </authorList>
    </citation>
    <scope>NUCLEOTIDE SEQUENCE [LARGE SCALE GENOMIC DNA]</scope>
    <source>
        <strain evidence="3 4">R12B</strain>
    </source>
</reference>
<dbReference type="Proteomes" id="UP000051295">
    <property type="component" value="Unassembled WGS sequence"/>
</dbReference>
<evidence type="ECO:0000313" key="4">
    <source>
        <dbReference type="Proteomes" id="UP000051295"/>
    </source>
</evidence>
<dbReference type="AlphaFoldDB" id="A0A0T5NSM5"/>